<evidence type="ECO:0000256" key="2">
    <source>
        <dbReference type="SAM" id="Phobius"/>
    </source>
</evidence>
<dbReference type="EMBL" id="BAABJX010000021">
    <property type="protein sequence ID" value="GAA4829498.1"/>
    <property type="molecule type" value="Genomic_DNA"/>
</dbReference>
<comment type="caution">
    <text evidence="3">The sequence shown here is derived from an EMBL/GenBank/DDBJ whole genome shotgun (WGS) entry which is preliminary data.</text>
</comment>
<sequence>MHPYEEKNLNYINMRKWILFFLLMGFLQVGQAQYIMPIPEDSVDYEDGFDPEELERILRTSSDPESRGTARRDNTQPPDGDRIGCICMDGSKQDMRGRGACSGYGGVRFWLYELFDHPDSVVLYATKRHREHPEALDKRELMALSSYQERNVPAKSTTITPWYGQSEQAYMLTLVVVTFFLAVTLMVIIRILFRNP</sequence>
<evidence type="ECO:0000256" key="1">
    <source>
        <dbReference type="SAM" id="MobiDB-lite"/>
    </source>
</evidence>
<name>A0ABP9D737_9BACT</name>
<reference evidence="4" key="1">
    <citation type="journal article" date="2019" name="Int. J. Syst. Evol. Microbiol.">
        <title>The Global Catalogue of Microorganisms (GCM) 10K type strain sequencing project: providing services to taxonomists for standard genome sequencing and annotation.</title>
        <authorList>
            <consortium name="The Broad Institute Genomics Platform"/>
            <consortium name="The Broad Institute Genome Sequencing Center for Infectious Disease"/>
            <person name="Wu L."/>
            <person name="Ma J."/>
        </authorList>
    </citation>
    <scope>NUCLEOTIDE SEQUENCE [LARGE SCALE GENOMIC DNA]</scope>
    <source>
        <strain evidence="4">JCM 18326</strain>
    </source>
</reference>
<accession>A0ABP9D737</accession>
<gene>
    <name evidence="3" type="ORF">GCM10023331_13340</name>
</gene>
<protein>
    <submittedName>
        <fullName evidence="3">Uncharacterized protein</fullName>
    </submittedName>
</protein>
<dbReference type="Proteomes" id="UP001500298">
    <property type="component" value="Unassembled WGS sequence"/>
</dbReference>
<keyword evidence="4" id="KW-1185">Reference proteome</keyword>
<keyword evidence="2" id="KW-0472">Membrane</keyword>
<organism evidence="3 4">
    <name type="scientific">Algivirga pacifica</name>
    <dbReference type="NCBI Taxonomy" id="1162670"/>
    <lineage>
        <taxon>Bacteria</taxon>
        <taxon>Pseudomonadati</taxon>
        <taxon>Bacteroidota</taxon>
        <taxon>Cytophagia</taxon>
        <taxon>Cytophagales</taxon>
        <taxon>Flammeovirgaceae</taxon>
        <taxon>Algivirga</taxon>
    </lineage>
</organism>
<feature type="compositionally biased region" description="Basic and acidic residues" evidence="1">
    <location>
        <begin position="58"/>
        <end position="82"/>
    </location>
</feature>
<proteinExistence type="predicted"/>
<evidence type="ECO:0000313" key="3">
    <source>
        <dbReference type="EMBL" id="GAA4829498.1"/>
    </source>
</evidence>
<evidence type="ECO:0000313" key="4">
    <source>
        <dbReference type="Proteomes" id="UP001500298"/>
    </source>
</evidence>
<keyword evidence="2" id="KW-0812">Transmembrane</keyword>
<feature type="region of interest" description="Disordered" evidence="1">
    <location>
        <begin position="58"/>
        <end position="83"/>
    </location>
</feature>
<keyword evidence="2" id="KW-1133">Transmembrane helix</keyword>
<feature type="transmembrane region" description="Helical" evidence="2">
    <location>
        <begin position="169"/>
        <end position="193"/>
    </location>
</feature>